<dbReference type="PANTHER" id="PTHR16214">
    <property type="entry name" value="TRANSMEMBRANE PROTEIN 260"/>
    <property type="match status" value="1"/>
</dbReference>
<keyword evidence="2" id="KW-1185">Reference proteome</keyword>
<accession>A0ABV0Q7A4</accession>
<protein>
    <submittedName>
        <fullName evidence="1">Uncharacterized protein</fullName>
    </submittedName>
</protein>
<sequence>MLYIRTCVVHVCRAQLDHCLADLSPPVLVLAGIGLLLSSWDRECDQSGNNVVERFGRELLASFPKDSLILTRGDLPGNSLRYLHYCQDIRPDIRLVDQEVRTSVLLPLFTIQLFYVGFY</sequence>
<evidence type="ECO:0000313" key="1">
    <source>
        <dbReference type="EMBL" id="MEQ2191681.1"/>
    </source>
</evidence>
<dbReference type="EMBL" id="JAHRIN010001096">
    <property type="protein sequence ID" value="MEQ2191681.1"/>
    <property type="molecule type" value="Genomic_DNA"/>
</dbReference>
<gene>
    <name evidence="1" type="ORF">XENOCAPTIV_001051</name>
</gene>
<dbReference type="InterPro" id="IPR052724">
    <property type="entry name" value="GT117_domain-containing"/>
</dbReference>
<organism evidence="1 2">
    <name type="scientific">Xenoophorus captivus</name>
    <dbReference type="NCBI Taxonomy" id="1517983"/>
    <lineage>
        <taxon>Eukaryota</taxon>
        <taxon>Metazoa</taxon>
        <taxon>Chordata</taxon>
        <taxon>Craniata</taxon>
        <taxon>Vertebrata</taxon>
        <taxon>Euteleostomi</taxon>
        <taxon>Actinopterygii</taxon>
        <taxon>Neopterygii</taxon>
        <taxon>Teleostei</taxon>
        <taxon>Neoteleostei</taxon>
        <taxon>Acanthomorphata</taxon>
        <taxon>Ovalentaria</taxon>
        <taxon>Atherinomorphae</taxon>
        <taxon>Cyprinodontiformes</taxon>
        <taxon>Goodeidae</taxon>
        <taxon>Xenoophorus</taxon>
    </lineage>
</organism>
<dbReference type="PANTHER" id="PTHR16214:SF3">
    <property type="entry name" value="TRANSMEMBRANE PROTEIN 260"/>
    <property type="match status" value="1"/>
</dbReference>
<reference evidence="1 2" key="1">
    <citation type="submission" date="2021-06" db="EMBL/GenBank/DDBJ databases">
        <authorList>
            <person name="Palmer J.M."/>
        </authorList>
    </citation>
    <scope>NUCLEOTIDE SEQUENCE [LARGE SCALE GENOMIC DNA]</scope>
    <source>
        <strain evidence="1 2">XC_2019</strain>
        <tissue evidence="1">Muscle</tissue>
    </source>
</reference>
<evidence type="ECO:0000313" key="2">
    <source>
        <dbReference type="Proteomes" id="UP001434883"/>
    </source>
</evidence>
<proteinExistence type="predicted"/>
<comment type="caution">
    <text evidence="1">The sequence shown here is derived from an EMBL/GenBank/DDBJ whole genome shotgun (WGS) entry which is preliminary data.</text>
</comment>
<dbReference type="Proteomes" id="UP001434883">
    <property type="component" value="Unassembled WGS sequence"/>
</dbReference>
<name>A0ABV0Q7A4_9TELE</name>